<reference evidence="3" key="1">
    <citation type="submission" date="2023-07" db="EMBL/GenBank/DDBJ databases">
        <title>Between Cages and Wild: Unraveling the Impact of Captivity on Animal Microbiomes and Antimicrobial Resistance.</title>
        <authorList>
            <person name="Schmartz G.P."/>
            <person name="Rehner J."/>
            <person name="Schuff M.J."/>
            <person name="Becker S.L."/>
            <person name="Kravczyk M."/>
            <person name="Gurevich A."/>
            <person name="Francke R."/>
            <person name="Mueller R."/>
            <person name="Keller V."/>
            <person name="Keller A."/>
        </authorList>
    </citation>
    <scope>NUCLEOTIDE SEQUENCE</scope>
    <source>
        <strain evidence="3">S12M_St_49</strain>
    </source>
</reference>
<dbReference type="PANTHER" id="PTHR39201">
    <property type="entry name" value="EXPORTED PROTEIN-RELATED"/>
    <property type="match status" value="1"/>
</dbReference>
<evidence type="ECO:0000256" key="1">
    <source>
        <dbReference type="SAM" id="SignalP"/>
    </source>
</evidence>
<dbReference type="EMBL" id="JAUMVS010000191">
    <property type="protein sequence ID" value="MDO4842495.1"/>
    <property type="molecule type" value="Genomic_DNA"/>
</dbReference>
<protein>
    <submittedName>
        <fullName evidence="3">Flavodoxin</fullName>
    </submittedName>
</protein>
<proteinExistence type="predicted"/>
<keyword evidence="1" id="KW-0732">Signal</keyword>
<organism evidence="3 4">
    <name type="scientific">Phoenicibacter congonensis</name>
    <dbReference type="NCBI Taxonomy" id="1944646"/>
    <lineage>
        <taxon>Bacteria</taxon>
        <taxon>Bacillati</taxon>
        <taxon>Actinomycetota</taxon>
        <taxon>Coriobacteriia</taxon>
        <taxon>Eggerthellales</taxon>
        <taxon>Eggerthellaceae</taxon>
        <taxon>Phoenicibacter</taxon>
    </lineage>
</organism>
<feature type="chain" id="PRO_5041414202" evidence="1">
    <location>
        <begin position="22"/>
        <end position="180"/>
    </location>
</feature>
<gene>
    <name evidence="3" type="ORF">Q3982_07465</name>
</gene>
<comment type="caution">
    <text evidence="3">The sequence shown here is derived from an EMBL/GenBank/DDBJ whole genome shotgun (WGS) entry which is preliminary data.</text>
</comment>
<feature type="signal peptide" evidence="1">
    <location>
        <begin position="1"/>
        <end position="21"/>
    </location>
</feature>
<sequence>MRKLTSILTVALMAISMTVCAQTAKGGKVLVAYFSASGNTKVAAEKIQKAAGADIYEIRPAKPYTKEDLDYRNRQSRSVAEMGNPAFREKLGGKPVDIKKYDVIYMGFPIWANKAPSIIYSFLESQDFKGKTIIPFATSGSSPIDNSVNQLKTAYPSLTFRAGKRMNNATDEDIKAFVGK</sequence>
<dbReference type="Proteomes" id="UP001168575">
    <property type="component" value="Unassembled WGS sequence"/>
</dbReference>
<dbReference type="InterPro" id="IPR008254">
    <property type="entry name" value="Flavodoxin/NO_synth"/>
</dbReference>
<keyword evidence="4" id="KW-1185">Reference proteome</keyword>
<dbReference type="SUPFAM" id="SSF52218">
    <property type="entry name" value="Flavoproteins"/>
    <property type="match status" value="1"/>
</dbReference>
<feature type="domain" description="Flavodoxin-like" evidence="2">
    <location>
        <begin position="29"/>
        <end position="180"/>
    </location>
</feature>
<dbReference type="PANTHER" id="PTHR39201:SF1">
    <property type="entry name" value="FLAVODOXIN-LIKE DOMAIN-CONTAINING PROTEIN"/>
    <property type="match status" value="1"/>
</dbReference>
<evidence type="ECO:0000313" key="3">
    <source>
        <dbReference type="EMBL" id="MDO4842495.1"/>
    </source>
</evidence>
<dbReference type="InterPro" id="IPR029039">
    <property type="entry name" value="Flavoprotein-like_sf"/>
</dbReference>
<dbReference type="PROSITE" id="PS50902">
    <property type="entry name" value="FLAVODOXIN_LIKE"/>
    <property type="match status" value="1"/>
</dbReference>
<evidence type="ECO:0000259" key="2">
    <source>
        <dbReference type="PROSITE" id="PS50902"/>
    </source>
</evidence>
<dbReference type="GO" id="GO:0010181">
    <property type="term" value="F:FMN binding"/>
    <property type="evidence" value="ECO:0007669"/>
    <property type="project" value="InterPro"/>
</dbReference>
<dbReference type="NCBIfam" id="NF005501">
    <property type="entry name" value="PRK07116.1"/>
    <property type="match status" value="1"/>
</dbReference>
<accession>A0AA43RL27</accession>
<dbReference type="AlphaFoldDB" id="A0AA43RL27"/>
<dbReference type="Pfam" id="PF12682">
    <property type="entry name" value="Flavodoxin_4"/>
    <property type="match status" value="1"/>
</dbReference>
<evidence type="ECO:0000313" key="4">
    <source>
        <dbReference type="Proteomes" id="UP001168575"/>
    </source>
</evidence>
<dbReference type="Gene3D" id="3.40.50.360">
    <property type="match status" value="1"/>
</dbReference>
<name>A0AA43RL27_9ACTN</name>